<dbReference type="AlphaFoldDB" id="A0AA96GL51"/>
<proteinExistence type="predicted"/>
<sequence>MTAMFLLAAIILSTALSACALSRGTDEPVRSYVLERVEGGEGRGTDRSRPSNLPSLLVSLPQPAPGYESQRMAYEQVPYEIRYFATSQWVDSPARMLAPLIMNALDGSGEWGAVIQLPSVLRGDYRLDLSQVALVQEFTQQPSRIRLALRAQLVTVFDPRVIGTRSFEFYEVAPSEDAYGGVQAAQKAIGRLLVELKHWLQVCLQTGQPHC</sequence>
<dbReference type="SUPFAM" id="SSF159594">
    <property type="entry name" value="XCC0632-like"/>
    <property type="match status" value="1"/>
</dbReference>
<keyword evidence="4" id="KW-1185">Reference proteome</keyword>
<feature type="domain" description="ABC-type transport auxiliary lipoprotein component" evidence="2">
    <location>
        <begin position="54"/>
        <end position="194"/>
    </location>
</feature>
<evidence type="ECO:0000313" key="3">
    <source>
        <dbReference type="EMBL" id="WNM62285.1"/>
    </source>
</evidence>
<feature type="chain" id="PRO_5041651053" evidence="1">
    <location>
        <begin position="21"/>
        <end position="211"/>
    </location>
</feature>
<dbReference type="Proteomes" id="UP001302494">
    <property type="component" value="Chromosome"/>
</dbReference>
<keyword evidence="1" id="KW-0732">Signal</keyword>
<dbReference type="Pfam" id="PF03886">
    <property type="entry name" value="ABC_trans_aux"/>
    <property type="match status" value="1"/>
</dbReference>
<dbReference type="Gene3D" id="3.40.50.10610">
    <property type="entry name" value="ABC-type transport auxiliary lipoprotein component"/>
    <property type="match status" value="1"/>
</dbReference>
<dbReference type="RefSeq" id="WP_312745551.1">
    <property type="nucleotide sequence ID" value="NZ_CP116968.1"/>
</dbReference>
<name>A0AA96GL51_9BACT</name>
<keyword evidence="3" id="KW-0449">Lipoprotein</keyword>
<protein>
    <submittedName>
        <fullName evidence="3">ABC-type transport auxiliary lipoprotein family protein</fullName>
    </submittedName>
</protein>
<accession>A0AA96GL51</accession>
<evidence type="ECO:0000259" key="2">
    <source>
        <dbReference type="Pfam" id="PF03886"/>
    </source>
</evidence>
<evidence type="ECO:0000313" key="4">
    <source>
        <dbReference type="Proteomes" id="UP001302494"/>
    </source>
</evidence>
<organism evidence="3 4">
    <name type="scientific">Candidatus Nitrospira neomarina</name>
    <dbReference type="NCBI Taxonomy" id="3020899"/>
    <lineage>
        <taxon>Bacteria</taxon>
        <taxon>Pseudomonadati</taxon>
        <taxon>Nitrospirota</taxon>
        <taxon>Nitrospiria</taxon>
        <taxon>Nitrospirales</taxon>
        <taxon>Nitrospiraceae</taxon>
        <taxon>Nitrospira</taxon>
    </lineage>
</organism>
<dbReference type="InterPro" id="IPR005586">
    <property type="entry name" value="ABC_trans_aux"/>
</dbReference>
<reference evidence="3 4" key="1">
    <citation type="submission" date="2023-01" db="EMBL/GenBank/DDBJ databases">
        <title>Cultivation and genomic characterization of new, ubiquitous marine nitrite-oxidizing bacteria from the Nitrospirales.</title>
        <authorList>
            <person name="Mueller A.J."/>
            <person name="Daebeler A."/>
            <person name="Herbold C.W."/>
            <person name="Kirkegaard R.H."/>
            <person name="Daims H."/>
        </authorList>
    </citation>
    <scope>NUCLEOTIDE SEQUENCE [LARGE SCALE GENOMIC DNA]</scope>
    <source>
        <strain evidence="3 4">DK</strain>
    </source>
</reference>
<feature type="signal peptide" evidence="1">
    <location>
        <begin position="1"/>
        <end position="20"/>
    </location>
</feature>
<dbReference type="KEGG" id="nneo:PQG83_00645"/>
<evidence type="ECO:0000256" key="1">
    <source>
        <dbReference type="SAM" id="SignalP"/>
    </source>
</evidence>
<dbReference type="EMBL" id="CP116968">
    <property type="protein sequence ID" value="WNM62285.1"/>
    <property type="molecule type" value="Genomic_DNA"/>
</dbReference>
<gene>
    <name evidence="3" type="ORF">PQG83_00645</name>
</gene>